<dbReference type="InterPro" id="IPR027379">
    <property type="entry name" value="CLS_N"/>
</dbReference>
<evidence type="ECO:0000259" key="8">
    <source>
        <dbReference type="Pfam" id="PF13396"/>
    </source>
</evidence>
<dbReference type="GO" id="GO:0005886">
    <property type="term" value="C:plasma membrane"/>
    <property type="evidence" value="ECO:0007669"/>
    <property type="project" value="UniProtKB-SubCell"/>
</dbReference>
<name>A0A2U8E0Z9_9BACT</name>
<accession>A0A2U8E0Z9</accession>
<dbReference type="Proteomes" id="UP000244896">
    <property type="component" value="Chromosome"/>
</dbReference>
<feature type="region of interest" description="Disordered" evidence="6">
    <location>
        <begin position="86"/>
        <end position="134"/>
    </location>
</feature>
<keyword evidence="5 7" id="KW-0472">Membrane</keyword>
<gene>
    <name evidence="9" type="ORF">CKA38_03595</name>
</gene>
<evidence type="ECO:0000313" key="9">
    <source>
        <dbReference type="EMBL" id="AWI08455.1"/>
    </source>
</evidence>
<dbReference type="AlphaFoldDB" id="A0A2U8E0Z9"/>
<dbReference type="Pfam" id="PF13396">
    <property type="entry name" value="PLDc_N"/>
    <property type="match status" value="1"/>
</dbReference>
<evidence type="ECO:0000256" key="7">
    <source>
        <dbReference type="SAM" id="Phobius"/>
    </source>
</evidence>
<reference evidence="9 10" key="1">
    <citation type="journal article" date="2018" name="Syst. Appl. Microbiol.">
        <title>Ereboglobus luteus gen. nov. sp. nov. from cockroach guts, and new insights into the oxygen relationship of the genera Opitutus and Didymococcus (Verrucomicrobia: Opitutaceae).</title>
        <authorList>
            <person name="Tegtmeier D."/>
            <person name="Belitz A."/>
            <person name="Radek R."/>
            <person name="Heimerl T."/>
            <person name="Brune A."/>
        </authorList>
    </citation>
    <scope>NUCLEOTIDE SEQUENCE [LARGE SCALE GENOMIC DNA]</scope>
    <source>
        <strain evidence="9 10">Ho45</strain>
    </source>
</reference>
<feature type="compositionally biased region" description="Basic and acidic residues" evidence="6">
    <location>
        <begin position="118"/>
        <end position="134"/>
    </location>
</feature>
<evidence type="ECO:0000256" key="6">
    <source>
        <dbReference type="SAM" id="MobiDB-lite"/>
    </source>
</evidence>
<evidence type="ECO:0000256" key="2">
    <source>
        <dbReference type="ARBA" id="ARBA00022475"/>
    </source>
</evidence>
<proteinExistence type="predicted"/>
<comment type="subcellular location">
    <subcellularLocation>
        <location evidence="1">Cell membrane</location>
        <topology evidence="1">Multi-pass membrane protein</topology>
    </subcellularLocation>
</comment>
<protein>
    <recommendedName>
        <fullName evidence="8">Cardiolipin synthase N-terminal domain-containing protein</fullName>
    </recommendedName>
</protein>
<evidence type="ECO:0000256" key="4">
    <source>
        <dbReference type="ARBA" id="ARBA00022989"/>
    </source>
</evidence>
<keyword evidence="3 7" id="KW-0812">Transmembrane</keyword>
<organism evidence="9 10">
    <name type="scientific">Ereboglobus luteus</name>
    <dbReference type="NCBI Taxonomy" id="1796921"/>
    <lineage>
        <taxon>Bacteria</taxon>
        <taxon>Pseudomonadati</taxon>
        <taxon>Verrucomicrobiota</taxon>
        <taxon>Opitutia</taxon>
        <taxon>Opitutales</taxon>
        <taxon>Opitutaceae</taxon>
        <taxon>Ereboglobus</taxon>
    </lineage>
</organism>
<feature type="transmembrane region" description="Helical" evidence="7">
    <location>
        <begin position="18"/>
        <end position="36"/>
    </location>
</feature>
<evidence type="ECO:0000256" key="3">
    <source>
        <dbReference type="ARBA" id="ARBA00022692"/>
    </source>
</evidence>
<dbReference type="KEGG" id="elut:CKA38_03595"/>
<keyword evidence="4 7" id="KW-1133">Transmembrane helix</keyword>
<evidence type="ECO:0000256" key="1">
    <source>
        <dbReference type="ARBA" id="ARBA00004651"/>
    </source>
</evidence>
<feature type="transmembrane region" description="Helical" evidence="7">
    <location>
        <begin position="48"/>
        <end position="66"/>
    </location>
</feature>
<evidence type="ECO:0000313" key="10">
    <source>
        <dbReference type="Proteomes" id="UP000244896"/>
    </source>
</evidence>
<feature type="domain" description="Cardiolipin synthase N-terminal" evidence="8">
    <location>
        <begin position="31"/>
        <end position="66"/>
    </location>
</feature>
<keyword evidence="10" id="KW-1185">Reference proteome</keyword>
<dbReference type="EMBL" id="CP023004">
    <property type="protein sequence ID" value="AWI08455.1"/>
    <property type="molecule type" value="Genomic_DNA"/>
</dbReference>
<evidence type="ECO:0000256" key="5">
    <source>
        <dbReference type="ARBA" id="ARBA00023136"/>
    </source>
</evidence>
<keyword evidence="2" id="KW-1003">Cell membrane</keyword>
<sequence length="134" mass="15467">MFAQAHFNMIDETSRHSWLLYVFVAAYIITTIYTLAHCIATDSTRKKWPFVIAILFLPFFGTVLYWKNRPDFETSYIPVTLAPTVSPQTKHLKPHDKYCSPPPPSHIPRYSTKSPFEPPKDKPDTSEDDKPLPI</sequence>